<accession>A0AAD0YHQ7</accession>
<dbReference type="Proteomes" id="UP000278288">
    <property type="component" value="Chromosome"/>
</dbReference>
<proteinExistence type="predicted"/>
<gene>
    <name evidence="1" type="ORF">EG343_09830</name>
</gene>
<keyword evidence="2" id="KW-1185">Reference proteome</keyword>
<evidence type="ECO:0000313" key="2">
    <source>
        <dbReference type="Proteomes" id="UP000278288"/>
    </source>
</evidence>
<dbReference type="KEGG" id="cnk:EG343_09830"/>
<reference evidence="1 2" key="1">
    <citation type="submission" date="2018-11" db="EMBL/GenBank/DDBJ databases">
        <title>Proposal to divide the Flavobacteriaceae and reorganize its genera based on Amino Acid Identity values calculated from whole genome sequences.</title>
        <authorList>
            <person name="Nicholson A.C."/>
            <person name="Gulvik C.A."/>
            <person name="Whitney A.M."/>
            <person name="Humrighouse B.W."/>
            <person name="Bell M."/>
            <person name="Holmes B."/>
            <person name="Steigerwalt A.G."/>
            <person name="Villarma A."/>
            <person name="Sheth M."/>
            <person name="Batra D."/>
            <person name="Pryor J."/>
            <person name="Bernardet J.-F."/>
            <person name="Hugo C."/>
            <person name="Kampfer P."/>
            <person name="Newman J."/>
            <person name="McQuiston J.R."/>
        </authorList>
    </citation>
    <scope>NUCLEOTIDE SEQUENCE [LARGE SCALE GENOMIC DNA]</scope>
    <source>
        <strain evidence="1 2">G0041</strain>
    </source>
</reference>
<dbReference type="EMBL" id="CP033923">
    <property type="protein sequence ID" value="AZA90911.1"/>
    <property type="molecule type" value="Genomic_DNA"/>
</dbReference>
<dbReference type="RefSeq" id="WP_123857616.1">
    <property type="nucleotide sequence ID" value="NZ_CP033923.1"/>
</dbReference>
<evidence type="ECO:0000313" key="1">
    <source>
        <dbReference type="EMBL" id="AZA90911.1"/>
    </source>
</evidence>
<sequence length="155" mass="18317">MWYNLNAQTLAMRLLPTFLRKERLTALLTLATSEIIDLNNSLVIYRSTSIVKVKHNGQVCKLRKILNDTFDYQRRIRIVDGLLKKPVYIYTDGEHKPKWIGKMFIYTDEETDRTKIDFTVVIPAELKNYKIEIKALVDFYKLASKRYKIIIDENI</sequence>
<name>A0AAD0YHQ7_CHRNA</name>
<organism evidence="1 2">
    <name type="scientific">Chryseobacterium nakagawai</name>
    <dbReference type="NCBI Taxonomy" id="1241982"/>
    <lineage>
        <taxon>Bacteria</taxon>
        <taxon>Pseudomonadati</taxon>
        <taxon>Bacteroidota</taxon>
        <taxon>Flavobacteriia</taxon>
        <taxon>Flavobacteriales</taxon>
        <taxon>Weeksellaceae</taxon>
        <taxon>Chryseobacterium group</taxon>
        <taxon>Chryseobacterium</taxon>
    </lineage>
</organism>
<protein>
    <submittedName>
        <fullName evidence="1">Uncharacterized protein</fullName>
    </submittedName>
</protein>
<dbReference type="AlphaFoldDB" id="A0AAD0YHQ7"/>